<dbReference type="InterPro" id="IPR002971">
    <property type="entry name" value="Maj_urinary"/>
</dbReference>
<dbReference type="FunFam" id="2.40.128.20:FF:000008">
    <property type="entry name" value="Major urinary protein"/>
    <property type="match status" value="1"/>
</dbReference>
<dbReference type="PRINTS" id="PR01221">
    <property type="entry name" value="MAJORURINARY"/>
</dbReference>
<comment type="subcellular location">
    <subcellularLocation>
        <location evidence="1">Secreted</location>
    </subcellularLocation>
</comment>
<dbReference type="InterPro" id="IPR000566">
    <property type="entry name" value="Lipocln_cytosolic_FA-bd_dom"/>
</dbReference>
<comment type="similarity">
    <text evidence="2 7">Belongs to the calycin superfamily. Lipocalin family.</text>
</comment>
<comment type="caution">
    <text evidence="10">The sequence shown here is derived from an EMBL/GenBank/DDBJ whole genome shotgun (WGS) entry which is preliminary data.</text>
</comment>
<evidence type="ECO:0000256" key="3">
    <source>
        <dbReference type="ARBA" id="ARBA00022448"/>
    </source>
</evidence>
<keyword evidence="6" id="KW-1015">Disulfide bond</keyword>
<dbReference type="SUPFAM" id="SSF50814">
    <property type="entry name" value="Lipocalins"/>
    <property type="match status" value="2"/>
</dbReference>
<evidence type="ECO:0000256" key="8">
    <source>
        <dbReference type="SAM" id="SignalP"/>
    </source>
</evidence>
<accession>A0A212CML8</accession>
<dbReference type="PROSITE" id="PS00213">
    <property type="entry name" value="LIPOCALIN"/>
    <property type="match status" value="1"/>
</dbReference>
<gene>
    <name evidence="10" type="ORF">Celaphus_00016923</name>
</gene>
<dbReference type="PANTHER" id="PTHR11430:SF76">
    <property type="entry name" value="MAJOR URINARY PROTEIN 1-RELATED"/>
    <property type="match status" value="1"/>
</dbReference>
<dbReference type="AlphaFoldDB" id="A0A212CML8"/>
<feature type="signal peptide" evidence="8">
    <location>
        <begin position="1"/>
        <end position="15"/>
    </location>
</feature>
<evidence type="ECO:0000313" key="10">
    <source>
        <dbReference type="EMBL" id="OWK07114.1"/>
    </source>
</evidence>
<dbReference type="GO" id="GO:0005549">
    <property type="term" value="F:odorant binding"/>
    <property type="evidence" value="ECO:0007669"/>
    <property type="project" value="TreeGrafter"/>
</dbReference>
<feature type="chain" id="PRO_5012284373" description="Lipocalin/cytosolic fatty-acid binding domain-containing protein" evidence="8">
    <location>
        <begin position="16"/>
        <end position="275"/>
    </location>
</feature>
<evidence type="ECO:0000256" key="7">
    <source>
        <dbReference type="RuleBase" id="RU003695"/>
    </source>
</evidence>
<feature type="domain" description="Lipocalin/cytosolic fatty-acid binding" evidence="9">
    <location>
        <begin position="172"/>
        <end position="238"/>
    </location>
</feature>
<dbReference type="GO" id="GO:0005615">
    <property type="term" value="C:extracellular space"/>
    <property type="evidence" value="ECO:0007669"/>
    <property type="project" value="TreeGrafter"/>
</dbReference>
<evidence type="ECO:0000313" key="11">
    <source>
        <dbReference type="Proteomes" id="UP000242450"/>
    </source>
</evidence>
<dbReference type="InterPro" id="IPR022272">
    <property type="entry name" value="Lipocalin_CS"/>
</dbReference>
<feature type="domain" description="Lipocalin/cytosolic fatty-acid binding" evidence="9">
    <location>
        <begin position="33"/>
        <end position="171"/>
    </location>
</feature>
<evidence type="ECO:0000256" key="5">
    <source>
        <dbReference type="ARBA" id="ARBA00022729"/>
    </source>
</evidence>
<evidence type="ECO:0000259" key="9">
    <source>
        <dbReference type="Pfam" id="PF00061"/>
    </source>
</evidence>
<evidence type="ECO:0000256" key="2">
    <source>
        <dbReference type="ARBA" id="ARBA00006889"/>
    </source>
</evidence>
<proteinExistence type="inferred from homology"/>
<dbReference type="PANTHER" id="PTHR11430">
    <property type="entry name" value="LIPOCALIN"/>
    <property type="match status" value="1"/>
</dbReference>
<sequence length="275" mass="31674">MKLLLLCLGLTLVCAQEGNSDVVRSNFDIPKITGEWYSILLASDHREKIEENGVMRIFVEYITLLENSSLFINMHTKVNGVCTELPLTCDSTGEDGVYAVRYDGRNVFRILEVNYSHHIIFYLENFSDSYKLLELYAREPDTSPELKHKFVEICQKYGVVKENVIDLTQEDDGKNIFRILEVNYSHHIIFYLESFSDSYKVLELYAREPDTSPELKNKFVEICQKYGVVKENVIDLTQEGKSLLPGAREWSGLGLQFGELCWRRGGPGFSTFQKH</sequence>
<keyword evidence="11" id="KW-1185">Reference proteome</keyword>
<evidence type="ECO:0000256" key="6">
    <source>
        <dbReference type="ARBA" id="ARBA00023157"/>
    </source>
</evidence>
<evidence type="ECO:0000256" key="1">
    <source>
        <dbReference type="ARBA" id="ARBA00004613"/>
    </source>
</evidence>
<dbReference type="InterPro" id="IPR002345">
    <property type="entry name" value="Lipocalin"/>
</dbReference>
<dbReference type="OrthoDB" id="9048943at2759"/>
<keyword evidence="3" id="KW-0813">Transport</keyword>
<reference evidence="10 11" key="1">
    <citation type="journal article" date="2018" name="Mol. Genet. Genomics">
        <title>The red deer Cervus elaphus genome CerEla1.0: sequencing, annotating, genes, and chromosomes.</title>
        <authorList>
            <person name="Bana N.A."/>
            <person name="Nyiri A."/>
            <person name="Nagy J."/>
            <person name="Frank K."/>
            <person name="Nagy T."/>
            <person name="Steger V."/>
            <person name="Schiller M."/>
            <person name="Lakatos P."/>
            <person name="Sugar L."/>
            <person name="Horn P."/>
            <person name="Barta E."/>
            <person name="Orosz L."/>
        </authorList>
    </citation>
    <scope>NUCLEOTIDE SEQUENCE [LARGE SCALE GENOMIC DNA]</scope>
    <source>
        <strain evidence="10">Hungarian</strain>
    </source>
</reference>
<evidence type="ECO:0000256" key="4">
    <source>
        <dbReference type="ARBA" id="ARBA00022525"/>
    </source>
</evidence>
<dbReference type="EMBL" id="MKHE01000016">
    <property type="protein sequence ID" value="OWK07114.1"/>
    <property type="molecule type" value="Genomic_DNA"/>
</dbReference>
<protein>
    <recommendedName>
        <fullName evidence="9">Lipocalin/cytosolic fatty-acid binding domain-containing protein</fullName>
    </recommendedName>
</protein>
<name>A0A212CML8_CEREH</name>
<dbReference type="GO" id="GO:0036094">
    <property type="term" value="F:small molecule binding"/>
    <property type="evidence" value="ECO:0007669"/>
    <property type="project" value="InterPro"/>
</dbReference>
<dbReference type="InterPro" id="IPR012674">
    <property type="entry name" value="Calycin"/>
</dbReference>
<keyword evidence="5 8" id="KW-0732">Signal</keyword>
<dbReference type="Gene3D" id="2.40.128.20">
    <property type="match status" value="2"/>
</dbReference>
<keyword evidence="4" id="KW-0964">Secreted</keyword>
<dbReference type="Pfam" id="PF00061">
    <property type="entry name" value="Lipocalin"/>
    <property type="match status" value="2"/>
</dbReference>
<dbReference type="Proteomes" id="UP000242450">
    <property type="component" value="Chromosome 16"/>
</dbReference>
<dbReference type="PRINTS" id="PR00179">
    <property type="entry name" value="LIPOCALIN"/>
</dbReference>
<organism evidence="10 11">
    <name type="scientific">Cervus elaphus hippelaphus</name>
    <name type="common">European red deer</name>
    <dbReference type="NCBI Taxonomy" id="46360"/>
    <lineage>
        <taxon>Eukaryota</taxon>
        <taxon>Metazoa</taxon>
        <taxon>Chordata</taxon>
        <taxon>Craniata</taxon>
        <taxon>Vertebrata</taxon>
        <taxon>Euteleostomi</taxon>
        <taxon>Mammalia</taxon>
        <taxon>Eutheria</taxon>
        <taxon>Laurasiatheria</taxon>
        <taxon>Artiodactyla</taxon>
        <taxon>Ruminantia</taxon>
        <taxon>Pecora</taxon>
        <taxon>Cervidae</taxon>
        <taxon>Cervinae</taxon>
        <taxon>Cervus</taxon>
    </lineage>
</organism>